<accession>A0A139ABT4</accession>
<proteinExistence type="predicted"/>
<dbReference type="AlphaFoldDB" id="A0A139ABT4"/>
<sequence>MGCTASKIDPAEPSNKVSPEPLSHLAKERAVKELARKAIAFEIPLDEEFKVASTAEEASPKLPPRGALPSLSLSKEDVTRKIKEAEALQDSRKPRNPTLPPLSSSSNSHTASRALRPPTSKRRPAPFQGLDLYDDGESPHREQSPQEIARKLKEKEEQAERRRREREEEFQKRLEAQNQHARQVKARKNRLANTGGMNGSYNSVQGRPSDMTIAEADFDGQDGYVREDLEIESEMADGRRSSKRSGKSSGTRKTSKSERSSGGSKPSLKTAKKSSSSSRNRRASDASYDSRGSTRTVSADEEDVEVGGKTVRYAGGLDARVSVSARRNR</sequence>
<evidence type="ECO:0000256" key="1">
    <source>
        <dbReference type="SAM" id="MobiDB-lite"/>
    </source>
</evidence>
<feature type="region of interest" description="Disordered" evidence="1">
    <location>
        <begin position="1"/>
        <end position="23"/>
    </location>
</feature>
<evidence type="ECO:0000313" key="3">
    <source>
        <dbReference type="Proteomes" id="UP000070544"/>
    </source>
</evidence>
<reference evidence="2 3" key="1">
    <citation type="journal article" date="2015" name="Genome Biol. Evol.">
        <title>Phylogenomic analyses indicate that early fungi evolved digesting cell walls of algal ancestors of land plants.</title>
        <authorList>
            <person name="Chang Y."/>
            <person name="Wang S."/>
            <person name="Sekimoto S."/>
            <person name="Aerts A.L."/>
            <person name="Choi C."/>
            <person name="Clum A."/>
            <person name="LaButti K.M."/>
            <person name="Lindquist E.A."/>
            <person name="Yee Ngan C."/>
            <person name="Ohm R.A."/>
            <person name="Salamov A.A."/>
            <person name="Grigoriev I.V."/>
            <person name="Spatafora J.W."/>
            <person name="Berbee M.L."/>
        </authorList>
    </citation>
    <scope>NUCLEOTIDE SEQUENCE [LARGE SCALE GENOMIC DNA]</scope>
    <source>
        <strain evidence="2 3">JEL478</strain>
    </source>
</reference>
<feature type="compositionally biased region" description="Basic and acidic residues" evidence="1">
    <location>
        <begin position="74"/>
        <end position="93"/>
    </location>
</feature>
<protein>
    <submittedName>
        <fullName evidence="2">Uncharacterized protein</fullName>
    </submittedName>
</protein>
<feature type="compositionally biased region" description="Low complexity" evidence="1">
    <location>
        <begin position="101"/>
        <end position="114"/>
    </location>
</feature>
<dbReference type="Proteomes" id="UP000070544">
    <property type="component" value="Unassembled WGS sequence"/>
</dbReference>
<name>A0A139ABT4_GONPJ</name>
<keyword evidence="3" id="KW-1185">Reference proteome</keyword>
<gene>
    <name evidence="2" type="ORF">M427DRAFT_33286</name>
</gene>
<organism evidence="2 3">
    <name type="scientific">Gonapodya prolifera (strain JEL478)</name>
    <name type="common">Monoblepharis prolifera</name>
    <dbReference type="NCBI Taxonomy" id="1344416"/>
    <lineage>
        <taxon>Eukaryota</taxon>
        <taxon>Fungi</taxon>
        <taxon>Fungi incertae sedis</taxon>
        <taxon>Chytridiomycota</taxon>
        <taxon>Chytridiomycota incertae sedis</taxon>
        <taxon>Monoblepharidomycetes</taxon>
        <taxon>Monoblepharidales</taxon>
        <taxon>Gonapodyaceae</taxon>
        <taxon>Gonapodya</taxon>
    </lineage>
</organism>
<feature type="compositionally biased region" description="Basic and acidic residues" evidence="1">
    <location>
        <begin position="137"/>
        <end position="175"/>
    </location>
</feature>
<feature type="compositionally biased region" description="Low complexity" evidence="1">
    <location>
        <begin position="260"/>
        <end position="278"/>
    </location>
</feature>
<evidence type="ECO:0000313" key="2">
    <source>
        <dbReference type="EMBL" id="KXS14064.1"/>
    </source>
</evidence>
<dbReference type="EMBL" id="KQ965771">
    <property type="protein sequence ID" value="KXS14064.1"/>
    <property type="molecule type" value="Genomic_DNA"/>
</dbReference>
<feature type="region of interest" description="Disordered" evidence="1">
    <location>
        <begin position="52"/>
        <end position="329"/>
    </location>
</feature>